<comment type="catalytic activity">
    <reaction evidence="7 8">
        <text>cytidine(34) in tRNA(Ile2) + L-lysine + ATP = lysidine(34) in tRNA(Ile2) + AMP + diphosphate + H(+)</text>
        <dbReference type="Rhea" id="RHEA:43744"/>
        <dbReference type="Rhea" id="RHEA-COMP:10625"/>
        <dbReference type="Rhea" id="RHEA-COMP:10670"/>
        <dbReference type="ChEBI" id="CHEBI:15378"/>
        <dbReference type="ChEBI" id="CHEBI:30616"/>
        <dbReference type="ChEBI" id="CHEBI:32551"/>
        <dbReference type="ChEBI" id="CHEBI:33019"/>
        <dbReference type="ChEBI" id="CHEBI:82748"/>
        <dbReference type="ChEBI" id="CHEBI:83665"/>
        <dbReference type="ChEBI" id="CHEBI:456215"/>
        <dbReference type="EC" id="6.3.4.19"/>
    </reaction>
</comment>
<protein>
    <recommendedName>
        <fullName evidence="8">tRNA(Ile)-lysidine synthase</fullName>
        <ecNumber evidence="8">6.3.4.19</ecNumber>
    </recommendedName>
    <alternativeName>
        <fullName evidence="8">tRNA(Ile)-2-lysyl-cytidine synthase</fullName>
    </alternativeName>
    <alternativeName>
        <fullName evidence="8">tRNA(Ile)-lysidine synthetase</fullName>
    </alternativeName>
</protein>
<dbReference type="HAMAP" id="MF_01161">
    <property type="entry name" value="tRNA_Ile_lys_synt"/>
    <property type="match status" value="1"/>
</dbReference>
<evidence type="ECO:0000313" key="10">
    <source>
        <dbReference type="EMBL" id="MFC3109319.1"/>
    </source>
</evidence>
<keyword evidence="5 8" id="KW-0547">Nucleotide-binding</keyword>
<keyword evidence="6 8" id="KW-0067">ATP-binding</keyword>
<comment type="function">
    <text evidence="8">Ligates lysine onto the cytidine present at position 34 of the AUA codon-specific tRNA(Ile) that contains the anticodon CAU, in an ATP-dependent manner. Cytidine is converted to lysidine, thus changing the amino acid specificity of the tRNA from methionine to isoleucine.</text>
</comment>
<dbReference type="Gene3D" id="3.40.50.620">
    <property type="entry name" value="HUPs"/>
    <property type="match status" value="1"/>
</dbReference>
<evidence type="ECO:0000313" key="11">
    <source>
        <dbReference type="Proteomes" id="UP001595530"/>
    </source>
</evidence>
<keyword evidence="11" id="KW-1185">Reference proteome</keyword>
<dbReference type="InterPro" id="IPR012796">
    <property type="entry name" value="Lysidine-tRNA-synth_C"/>
</dbReference>
<dbReference type="RefSeq" id="WP_390324119.1">
    <property type="nucleotide sequence ID" value="NZ_JBHRTP010000048.1"/>
</dbReference>
<sequence>MTEVFERALGDILARVSRSISERTDVSSPSFSAVADTTAPLPGAVSDPAQLASIAIAYSGGLDSAVLLHLAHQYAITHGIRLFAFHVHHGISPNADAWREHCRHEAEQLGIVFASRQIDLAQDDKSGIEEAARLQRYAALGDLCRIHDVSLLLTAHHLDDQAETVLLQLLRGSGVAGLSGMDIVNFAPDLLANPDLMMARPLLTVARNDLEAVMRERHLATIDDESNRDPRYARNALRHNVMPALAQFFPGFQQRFARSAQHAQSAQRLLIELAQQDLADCLDGACLNITRLKRLSADRSYNLLRYWFGTRGLRMPSSAWLSELCAQLFEARADAQLCVTHPDCHIRRHQDRIFITPRLDDDELNQAPLAFCWDGAPQIHFAAYRGTLHFEADQEGVSSAWLRAQSLLMRYRQGGERLKLAANRPTKSLKYHYQAFDVPAWERERLPMVTTQAGVLLFAAGIGMDCHHLSTAAGPHIRLRWQPNSL</sequence>
<keyword evidence="4 8" id="KW-0819">tRNA processing</keyword>
<dbReference type="InterPro" id="IPR014729">
    <property type="entry name" value="Rossmann-like_a/b/a_fold"/>
</dbReference>
<comment type="domain">
    <text evidence="8">The N-terminal region contains the highly conserved SGGXDS motif, predicted to be a P-loop motif involved in ATP binding.</text>
</comment>
<accession>A0ABV7F563</accession>
<dbReference type="CDD" id="cd01992">
    <property type="entry name" value="TilS_N"/>
    <property type="match status" value="1"/>
</dbReference>
<dbReference type="PANTHER" id="PTHR43033:SF1">
    <property type="entry name" value="TRNA(ILE)-LYSIDINE SYNTHASE-RELATED"/>
    <property type="match status" value="1"/>
</dbReference>
<dbReference type="SMART" id="SM00977">
    <property type="entry name" value="TilS_C"/>
    <property type="match status" value="1"/>
</dbReference>
<feature type="binding site" evidence="8">
    <location>
        <begin position="59"/>
        <end position="64"/>
    </location>
    <ligand>
        <name>ATP</name>
        <dbReference type="ChEBI" id="CHEBI:30616"/>
    </ligand>
</feature>
<evidence type="ECO:0000256" key="6">
    <source>
        <dbReference type="ARBA" id="ARBA00022840"/>
    </source>
</evidence>
<evidence type="ECO:0000256" key="7">
    <source>
        <dbReference type="ARBA" id="ARBA00048539"/>
    </source>
</evidence>
<comment type="similarity">
    <text evidence="8">Belongs to the tRNA(Ile)-lysidine synthase family.</text>
</comment>
<keyword evidence="2 8" id="KW-0963">Cytoplasm</keyword>
<feature type="domain" description="Lysidine-tRNA(Ile) synthetase C-terminal" evidence="9">
    <location>
        <begin position="407"/>
        <end position="481"/>
    </location>
</feature>
<name>A0ABV7F563_9BURK</name>
<dbReference type="EC" id="6.3.4.19" evidence="8"/>
<reference evidence="11" key="1">
    <citation type="journal article" date="2019" name="Int. J. Syst. Evol. Microbiol.">
        <title>The Global Catalogue of Microorganisms (GCM) 10K type strain sequencing project: providing services to taxonomists for standard genome sequencing and annotation.</title>
        <authorList>
            <consortium name="The Broad Institute Genomics Platform"/>
            <consortium name="The Broad Institute Genome Sequencing Center for Infectious Disease"/>
            <person name="Wu L."/>
            <person name="Ma J."/>
        </authorList>
    </citation>
    <scope>NUCLEOTIDE SEQUENCE [LARGE SCALE GENOMIC DNA]</scope>
    <source>
        <strain evidence="11">KCTC 42986</strain>
    </source>
</reference>
<evidence type="ECO:0000256" key="8">
    <source>
        <dbReference type="HAMAP-Rule" id="MF_01161"/>
    </source>
</evidence>
<dbReference type="Pfam" id="PF11734">
    <property type="entry name" value="TilS_C"/>
    <property type="match status" value="1"/>
</dbReference>
<organism evidence="10 11">
    <name type="scientific">Undibacterium arcticum</name>
    <dbReference type="NCBI Taxonomy" id="1762892"/>
    <lineage>
        <taxon>Bacteria</taxon>
        <taxon>Pseudomonadati</taxon>
        <taxon>Pseudomonadota</taxon>
        <taxon>Betaproteobacteria</taxon>
        <taxon>Burkholderiales</taxon>
        <taxon>Oxalobacteraceae</taxon>
        <taxon>Undibacterium</taxon>
    </lineage>
</organism>
<comment type="caution">
    <text evidence="10">The sequence shown here is derived from an EMBL/GenBank/DDBJ whole genome shotgun (WGS) entry which is preliminary data.</text>
</comment>
<dbReference type="Pfam" id="PF01171">
    <property type="entry name" value="ATP_bind_3"/>
    <property type="match status" value="1"/>
</dbReference>
<dbReference type="InterPro" id="IPR011063">
    <property type="entry name" value="TilS/TtcA_N"/>
</dbReference>
<dbReference type="EMBL" id="JBHRTP010000048">
    <property type="protein sequence ID" value="MFC3109319.1"/>
    <property type="molecule type" value="Genomic_DNA"/>
</dbReference>
<proteinExistence type="inferred from homology"/>
<evidence type="ECO:0000256" key="4">
    <source>
        <dbReference type="ARBA" id="ARBA00022694"/>
    </source>
</evidence>
<dbReference type="Proteomes" id="UP001595530">
    <property type="component" value="Unassembled WGS sequence"/>
</dbReference>
<dbReference type="NCBIfam" id="TIGR02432">
    <property type="entry name" value="lysidine_TilS_N"/>
    <property type="match status" value="1"/>
</dbReference>
<comment type="subcellular location">
    <subcellularLocation>
        <location evidence="1 8">Cytoplasm</location>
    </subcellularLocation>
</comment>
<dbReference type="SUPFAM" id="SSF82829">
    <property type="entry name" value="MesJ substrate recognition domain-like"/>
    <property type="match status" value="1"/>
</dbReference>
<evidence type="ECO:0000256" key="1">
    <source>
        <dbReference type="ARBA" id="ARBA00004496"/>
    </source>
</evidence>
<dbReference type="InterPro" id="IPR015262">
    <property type="entry name" value="tRNA_Ile_lys_synt_subst-bd"/>
</dbReference>
<dbReference type="NCBIfam" id="TIGR02433">
    <property type="entry name" value="lysidine_TilS_C"/>
    <property type="match status" value="1"/>
</dbReference>
<dbReference type="Pfam" id="PF09179">
    <property type="entry name" value="TilS"/>
    <property type="match status" value="1"/>
</dbReference>
<dbReference type="GO" id="GO:0032267">
    <property type="term" value="F:tRNA(Ile)-lysidine synthase activity"/>
    <property type="evidence" value="ECO:0007669"/>
    <property type="project" value="UniProtKB-EC"/>
</dbReference>
<dbReference type="Gene3D" id="1.20.59.20">
    <property type="match status" value="1"/>
</dbReference>
<dbReference type="InterPro" id="IPR012795">
    <property type="entry name" value="tRNA_Ile_lys_synt_N"/>
</dbReference>
<dbReference type="PANTHER" id="PTHR43033">
    <property type="entry name" value="TRNA(ILE)-LYSIDINE SYNTHASE-RELATED"/>
    <property type="match status" value="1"/>
</dbReference>
<dbReference type="InterPro" id="IPR012094">
    <property type="entry name" value="tRNA_Ile_lys_synt"/>
</dbReference>
<gene>
    <name evidence="8 10" type="primary">tilS</name>
    <name evidence="10" type="ORF">ACFOFO_15345</name>
</gene>
<evidence type="ECO:0000259" key="9">
    <source>
        <dbReference type="SMART" id="SM00977"/>
    </source>
</evidence>
<evidence type="ECO:0000256" key="5">
    <source>
        <dbReference type="ARBA" id="ARBA00022741"/>
    </source>
</evidence>
<dbReference type="SUPFAM" id="SSF56037">
    <property type="entry name" value="PheT/TilS domain"/>
    <property type="match status" value="1"/>
</dbReference>
<evidence type="ECO:0000256" key="3">
    <source>
        <dbReference type="ARBA" id="ARBA00022598"/>
    </source>
</evidence>
<dbReference type="SUPFAM" id="SSF52402">
    <property type="entry name" value="Adenine nucleotide alpha hydrolases-like"/>
    <property type="match status" value="1"/>
</dbReference>
<evidence type="ECO:0000256" key="2">
    <source>
        <dbReference type="ARBA" id="ARBA00022490"/>
    </source>
</evidence>
<keyword evidence="3 8" id="KW-0436">Ligase</keyword>